<gene>
    <name evidence="1" type="ORF">EXN66_Car002101</name>
</gene>
<protein>
    <submittedName>
        <fullName evidence="1">Uncharacterized protein</fullName>
    </submittedName>
</protein>
<dbReference type="EMBL" id="CM015713">
    <property type="protein sequence ID" value="KAF3686429.1"/>
    <property type="molecule type" value="Genomic_DNA"/>
</dbReference>
<sequence length="52" mass="5704">MVSIRKQNYCTIIQLCNCAKIDPGGSEDTECSSSTLSLAWQTGTKVKKLHSK</sequence>
<keyword evidence="2" id="KW-1185">Reference proteome</keyword>
<organism evidence="1 2">
    <name type="scientific">Channa argus</name>
    <name type="common">Northern snakehead</name>
    <name type="synonym">Ophicephalus argus</name>
    <dbReference type="NCBI Taxonomy" id="215402"/>
    <lineage>
        <taxon>Eukaryota</taxon>
        <taxon>Metazoa</taxon>
        <taxon>Chordata</taxon>
        <taxon>Craniata</taxon>
        <taxon>Vertebrata</taxon>
        <taxon>Euteleostomi</taxon>
        <taxon>Actinopterygii</taxon>
        <taxon>Neopterygii</taxon>
        <taxon>Teleostei</taxon>
        <taxon>Neoteleostei</taxon>
        <taxon>Acanthomorphata</taxon>
        <taxon>Anabantaria</taxon>
        <taxon>Anabantiformes</taxon>
        <taxon>Channoidei</taxon>
        <taxon>Channidae</taxon>
        <taxon>Channa</taxon>
    </lineage>
</organism>
<dbReference type="Proteomes" id="UP000503349">
    <property type="component" value="Chromosome 2"/>
</dbReference>
<reference evidence="2" key="2">
    <citation type="submission" date="2019-02" db="EMBL/GenBank/DDBJ databases">
        <title>Opniocepnalus argus Var Kimnra genome.</title>
        <authorList>
            <person name="Zhou C."/>
            <person name="Xiao S."/>
        </authorList>
    </citation>
    <scope>NUCLEOTIDE SEQUENCE [LARGE SCALE GENOMIC DNA]</scope>
</reference>
<reference evidence="1 2" key="1">
    <citation type="submission" date="2019-02" db="EMBL/GenBank/DDBJ databases">
        <title>Opniocepnalus argus genome.</title>
        <authorList>
            <person name="Zhou C."/>
            <person name="Xiao S."/>
        </authorList>
    </citation>
    <scope>NUCLEOTIDE SEQUENCE [LARGE SCALE GENOMIC DNA]</scope>
    <source>
        <strain evidence="1">OARG1902GOOAL</strain>
        <tissue evidence="1">Muscle</tissue>
    </source>
</reference>
<accession>A0A6G1P892</accession>
<dbReference type="AlphaFoldDB" id="A0A6G1P892"/>
<proteinExistence type="predicted"/>
<name>A0A6G1P892_CHAAH</name>
<evidence type="ECO:0000313" key="1">
    <source>
        <dbReference type="EMBL" id="KAF3686429.1"/>
    </source>
</evidence>
<evidence type="ECO:0000313" key="2">
    <source>
        <dbReference type="Proteomes" id="UP000503349"/>
    </source>
</evidence>